<evidence type="ECO:0000313" key="7">
    <source>
        <dbReference type="Proteomes" id="UP001327560"/>
    </source>
</evidence>
<accession>A0AAQ3KYL7</accession>
<dbReference type="GO" id="GO:0005524">
    <property type="term" value="F:ATP binding"/>
    <property type="evidence" value="ECO:0007669"/>
    <property type="project" value="UniProtKB-KW"/>
</dbReference>
<dbReference type="Proteomes" id="UP001327560">
    <property type="component" value="Chromosome 7"/>
</dbReference>
<reference evidence="6 7" key="1">
    <citation type="submission" date="2023-10" db="EMBL/GenBank/DDBJ databases">
        <title>Chromosome-scale genome assembly provides insights into flower coloration mechanisms of Canna indica.</title>
        <authorList>
            <person name="Li C."/>
        </authorList>
    </citation>
    <scope>NUCLEOTIDE SEQUENCE [LARGE SCALE GENOMIC DNA]</scope>
    <source>
        <tissue evidence="6">Flower</tissue>
    </source>
</reference>
<evidence type="ECO:0000313" key="6">
    <source>
        <dbReference type="EMBL" id="WOL14681.1"/>
    </source>
</evidence>
<sequence length="96" mass="10799">MENGNLQNLLHDLPLDVQSTKDWTFDTWEQDTAENATATTKSNVYGFGVVLFELLIGKKPVGDEYGEDKKTTLVTWARALVRRNVALGSLRRVCVE</sequence>
<keyword evidence="2" id="KW-0808">Transferase</keyword>
<keyword evidence="1" id="KW-0597">Phosphoprotein</keyword>
<keyword evidence="4" id="KW-0418">Kinase</keyword>
<dbReference type="PANTHER" id="PTHR47983:SF3">
    <property type="entry name" value="OS05G0135800 PROTEIN"/>
    <property type="match status" value="1"/>
</dbReference>
<dbReference type="SUPFAM" id="SSF56112">
    <property type="entry name" value="Protein kinase-like (PK-like)"/>
    <property type="match status" value="1"/>
</dbReference>
<evidence type="ECO:0000256" key="1">
    <source>
        <dbReference type="ARBA" id="ARBA00022553"/>
    </source>
</evidence>
<protein>
    <submittedName>
        <fullName evidence="6">Uncharacterized protein</fullName>
    </submittedName>
</protein>
<organism evidence="6 7">
    <name type="scientific">Canna indica</name>
    <name type="common">Indian-shot</name>
    <dbReference type="NCBI Taxonomy" id="4628"/>
    <lineage>
        <taxon>Eukaryota</taxon>
        <taxon>Viridiplantae</taxon>
        <taxon>Streptophyta</taxon>
        <taxon>Embryophyta</taxon>
        <taxon>Tracheophyta</taxon>
        <taxon>Spermatophyta</taxon>
        <taxon>Magnoliopsida</taxon>
        <taxon>Liliopsida</taxon>
        <taxon>Zingiberales</taxon>
        <taxon>Cannaceae</taxon>
        <taxon>Canna</taxon>
    </lineage>
</organism>
<proteinExistence type="predicted"/>
<name>A0AAQ3KYL7_9LILI</name>
<evidence type="ECO:0000256" key="3">
    <source>
        <dbReference type="ARBA" id="ARBA00022741"/>
    </source>
</evidence>
<keyword evidence="5" id="KW-0067">ATP-binding</keyword>
<gene>
    <name evidence="6" type="ORF">Cni_G23462</name>
</gene>
<dbReference type="Gene3D" id="1.10.510.10">
    <property type="entry name" value="Transferase(Phosphotransferase) domain 1"/>
    <property type="match status" value="1"/>
</dbReference>
<evidence type="ECO:0000256" key="2">
    <source>
        <dbReference type="ARBA" id="ARBA00022679"/>
    </source>
</evidence>
<dbReference type="InterPro" id="IPR052101">
    <property type="entry name" value="Plant_StressResp_Kinase"/>
</dbReference>
<dbReference type="GO" id="GO:0016301">
    <property type="term" value="F:kinase activity"/>
    <property type="evidence" value="ECO:0007669"/>
    <property type="project" value="UniProtKB-KW"/>
</dbReference>
<dbReference type="EMBL" id="CP136896">
    <property type="protein sequence ID" value="WOL14681.1"/>
    <property type="molecule type" value="Genomic_DNA"/>
</dbReference>
<evidence type="ECO:0000256" key="5">
    <source>
        <dbReference type="ARBA" id="ARBA00022840"/>
    </source>
</evidence>
<dbReference type="InterPro" id="IPR011009">
    <property type="entry name" value="Kinase-like_dom_sf"/>
</dbReference>
<evidence type="ECO:0000256" key="4">
    <source>
        <dbReference type="ARBA" id="ARBA00022777"/>
    </source>
</evidence>
<keyword evidence="3" id="KW-0547">Nucleotide-binding</keyword>
<dbReference type="AlphaFoldDB" id="A0AAQ3KYL7"/>
<dbReference type="PANTHER" id="PTHR47983">
    <property type="entry name" value="PTO-INTERACTING PROTEIN 1-LIKE"/>
    <property type="match status" value="1"/>
</dbReference>
<keyword evidence="7" id="KW-1185">Reference proteome</keyword>